<feature type="active site" description="Charge relay system" evidence="5">
    <location>
        <position position="366"/>
    </location>
</feature>
<dbReference type="Gene3D" id="3.40.50.200">
    <property type="entry name" value="Peptidase S8/S53 domain"/>
    <property type="match status" value="1"/>
</dbReference>
<keyword evidence="4 5" id="KW-0720">Serine protease</keyword>
<keyword evidence="7" id="KW-0732">Signal</keyword>
<dbReference type="InterPro" id="IPR000209">
    <property type="entry name" value="Peptidase_S8/S53_dom"/>
</dbReference>
<dbReference type="InterPro" id="IPR036852">
    <property type="entry name" value="Peptidase_S8/S53_dom_sf"/>
</dbReference>
<dbReference type="InterPro" id="IPR023827">
    <property type="entry name" value="Peptidase_S8_Asp-AS"/>
</dbReference>
<dbReference type="PROSITE" id="PS00136">
    <property type="entry name" value="SUBTILASE_ASP"/>
    <property type="match status" value="1"/>
</dbReference>
<dbReference type="MEROPS" id="S08.A50"/>
<dbReference type="PROSITE" id="PS51892">
    <property type="entry name" value="SUBTILASE"/>
    <property type="match status" value="1"/>
</dbReference>
<dbReference type="GeneID" id="11496183"/>
<dbReference type="PROSITE" id="PS00137">
    <property type="entry name" value="SUBTILASE_HIS"/>
    <property type="match status" value="1"/>
</dbReference>
<evidence type="ECO:0000256" key="7">
    <source>
        <dbReference type="SAM" id="SignalP"/>
    </source>
</evidence>
<accession>G0WFR4</accession>
<dbReference type="SUPFAM" id="SSF54897">
    <property type="entry name" value="Protease propeptides/inhibitors"/>
    <property type="match status" value="1"/>
</dbReference>
<dbReference type="HOGENOM" id="CLU_011263_1_0_1"/>
<dbReference type="Pfam" id="PF00082">
    <property type="entry name" value="Peptidase_S8"/>
    <property type="match status" value="1"/>
</dbReference>
<evidence type="ECO:0000256" key="5">
    <source>
        <dbReference type="PROSITE-ProRule" id="PRU01240"/>
    </source>
</evidence>
<feature type="domain" description="Peptidase S8/S53" evidence="8">
    <location>
        <begin position="176"/>
        <end position="400"/>
    </location>
</feature>
<dbReference type="STRING" id="1071378.G0WFR4"/>
<dbReference type="eggNOG" id="KOG1153">
    <property type="taxonomic scope" value="Eukaryota"/>
</dbReference>
<dbReference type="GO" id="GO:0030476">
    <property type="term" value="P:ascospore wall assembly"/>
    <property type="evidence" value="ECO:0007669"/>
    <property type="project" value="EnsemblFungi"/>
</dbReference>
<evidence type="ECO:0000256" key="2">
    <source>
        <dbReference type="ARBA" id="ARBA00022670"/>
    </source>
</evidence>
<evidence type="ECO:0000259" key="9">
    <source>
        <dbReference type="Pfam" id="PF05922"/>
    </source>
</evidence>
<feature type="active site" description="Charge relay system" evidence="5">
    <location>
        <position position="178"/>
    </location>
</feature>
<dbReference type="Proteomes" id="UP000000689">
    <property type="component" value="Chromosome 9"/>
</dbReference>
<evidence type="ECO:0000256" key="3">
    <source>
        <dbReference type="ARBA" id="ARBA00022801"/>
    </source>
</evidence>
<feature type="chain" id="PRO_5003410981" evidence="7">
    <location>
        <begin position="22"/>
        <end position="483"/>
    </location>
</feature>
<keyword evidence="11" id="KW-1185">Reference proteome</keyword>
<dbReference type="GO" id="GO:0005619">
    <property type="term" value="C:ascospore wall"/>
    <property type="evidence" value="ECO:0007669"/>
    <property type="project" value="EnsemblFungi"/>
</dbReference>
<dbReference type="InterPro" id="IPR015500">
    <property type="entry name" value="Peptidase_S8_subtilisin-rel"/>
</dbReference>
<evidence type="ECO:0000259" key="8">
    <source>
        <dbReference type="Pfam" id="PF00082"/>
    </source>
</evidence>
<feature type="active site" description="Charge relay system" evidence="5">
    <location>
        <position position="209"/>
    </location>
</feature>
<dbReference type="PANTHER" id="PTHR43806">
    <property type="entry name" value="PEPTIDASE S8"/>
    <property type="match status" value="1"/>
</dbReference>
<evidence type="ECO:0000256" key="4">
    <source>
        <dbReference type="ARBA" id="ARBA00022825"/>
    </source>
</evidence>
<dbReference type="PROSITE" id="PS00138">
    <property type="entry name" value="SUBTILASE_SER"/>
    <property type="match status" value="1"/>
</dbReference>
<dbReference type="GO" id="GO:0004252">
    <property type="term" value="F:serine-type endopeptidase activity"/>
    <property type="evidence" value="ECO:0007669"/>
    <property type="project" value="UniProtKB-UniRule"/>
</dbReference>
<dbReference type="AlphaFoldDB" id="G0WFR4"/>
<evidence type="ECO:0000313" key="10">
    <source>
        <dbReference type="EMBL" id="CCD26625.1"/>
    </source>
</evidence>
<evidence type="ECO:0000313" key="11">
    <source>
        <dbReference type="Proteomes" id="UP000000689"/>
    </source>
</evidence>
<dbReference type="InterPro" id="IPR023828">
    <property type="entry name" value="Peptidase_S8_Ser-AS"/>
</dbReference>
<proteinExistence type="inferred from homology"/>
<dbReference type="EMBL" id="HE580275">
    <property type="protein sequence ID" value="CCD26625.1"/>
    <property type="molecule type" value="Genomic_DNA"/>
</dbReference>
<dbReference type="PRINTS" id="PR00723">
    <property type="entry name" value="SUBTILISIN"/>
</dbReference>
<comment type="similarity">
    <text evidence="1 5 6">Belongs to the peptidase S8 family.</text>
</comment>
<dbReference type="GO" id="GO:0006508">
    <property type="term" value="P:proteolysis"/>
    <property type="evidence" value="ECO:0007669"/>
    <property type="project" value="UniProtKB-KW"/>
</dbReference>
<name>G0WFR4_NAUDC</name>
<dbReference type="Pfam" id="PF05922">
    <property type="entry name" value="Inhibitor_I9"/>
    <property type="match status" value="1"/>
</dbReference>
<dbReference type="PANTHER" id="PTHR43806:SF13">
    <property type="entry name" value="SUBTILASE-TYPE PROTEINASE RRT12"/>
    <property type="match status" value="1"/>
</dbReference>
<gene>
    <name evidence="10" type="primary">NDAI0I00560</name>
    <name evidence="10" type="ordered locus">NDAI_0I00560</name>
</gene>
<dbReference type="InterPro" id="IPR034193">
    <property type="entry name" value="PCSK9_ProteinaseK-like"/>
</dbReference>
<dbReference type="InterPro" id="IPR050131">
    <property type="entry name" value="Peptidase_S8_subtilisin-like"/>
</dbReference>
<reference evidence="10 11" key="1">
    <citation type="journal article" date="2011" name="Proc. Natl. Acad. Sci. U.S.A.">
        <title>Evolutionary erosion of yeast sex chromosomes by mating-type switching accidents.</title>
        <authorList>
            <person name="Gordon J.L."/>
            <person name="Armisen D."/>
            <person name="Proux-Wera E."/>
            <person name="Oheigeartaigh S.S."/>
            <person name="Byrne K.P."/>
            <person name="Wolfe K.H."/>
        </authorList>
    </citation>
    <scope>NUCLEOTIDE SEQUENCE [LARGE SCALE GENOMIC DNA]</scope>
    <source>
        <strain evidence="11">ATCC 10597 / BCRC 20456 / CBS 421 / NBRC 0211 / NRRL Y-12639</strain>
    </source>
</reference>
<dbReference type="OrthoDB" id="206201at2759"/>
<dbReference type="OMA" id="YWASPAS"/>
<dbReference type="RefSeq" id="XP_003671868.1">
    <property type="nucleotide sequence ID" value="XM_003671820.1"/>
</dbReference>
<sequence length="483" mass="53464">MKFRILHSVIFVFQLIEFTAAHEYLVSLKNSDSIQSFMDSTYAHGQLMKDYLHGKISKTFSFGSFRGLTVNLTKDVVSAIKENPLVVDVVPNMKIHAFDYDDFENNDGYDDIKQPEELFDKNSYLVKVQNGAPRHLARLSRRMPLPYDFDDKDAYNDSLSYYYSKWHQGTDVNAYIIDSGIDINQEEFEGRATHGLDLTGEGPGDRNGHGTHVAGLVGSKTYGVAKNVTLVEVKALDRQGSGSLITVISALEFVVNHCGKSKSKKCVANLSLGAFMMPLLNEAIKATVDSGVVVVVAAGNGNIDACWCSPASEKSAITVGAFDDRIDTIAKFSNWGSCVDIFAPGVAISSLSIKDNQKSVEFSGTSMASPQVAGIVSILLDQGVENEDIRDYLFELATDDVFQKRTLLFKPRTPNRITFNGISKKDEDFEDGIFPEINVDVLLDELQNYVPKKNYEKIDSSDVTIPMGSINVHKRKREVLESL</sequence>
<protein>
    <submittedName>
        <fullName evidence="10">Uncharacterized protein</fullName>
    </submittedName>
</protein>
<evidence type="ECO:0000256" key="1">
    <source>
        <dbReference type="ARBA" id="ARBA00011073"/>
    </source>
</evidence>
<feature type="signal peptide" evidence="7">
    <location>
        <begin position="1"/>
        <end position="21"/>
    </location>
</feature>
<organism evidence="10 11">
    <name type="scientific">Naumovozyma dairenensis (strain ATCC 10597 / BCRC 20456 / CBS 421 / NBRC 0211 / NRRL Y-12639)</name>
    <name type="common">Saccharomyces dairenensis</name>
    <dbReference type="NCBI Taxonomy" id="1071378"/>
    <lineage>
        <taxon>Eukaryota</taxon>
        <taxon>Fungi</taxon>
        <taxon>Dikarya</taxon>
        <taxon>Ascomycota</taxon>
        <taxon>Saccharomycotina</taxon>
        <taxon>Saccharomycetes</taxon>
        <taxon>Saccharomycetales</taxon>
        <taxon>Saccharomycetaceae</taxon>
        <taxon>Naumovozyma</taxon>
    </lineage>
</organism>
<feature type="domain" description="Inhibitor I9" evidence="9">
    <location>
        <begin position="24"/>
        <end position="96"/>
    </location>
</feature>
<dbReference type="InterPro" id="IPR022398">
    <property type="entry name" value="Peptidase_S8_His-AS"/>
</dbReference>
<evidence type="ECO:0000256" key="6">
    <source>
        <dbReference type="RuleBase" id="RU003355"/>
    </source>
</evidence>
<keyword evidence="2 5" id="KW-0645">Protease</keyword>
<dbReference type="GO" id="GO:0005635">
    <property type="term" value="C:nuclear envelope"/>
    <property type="evidence" value="ECO:0007669"/>
    <property type="project" value="EnsemblFungi"/>
</dbReference>
<dbReference type="SUPFAM" id="SSF52743">
    <property type="entry name" value="Subtilisin-like"/>
    <property type="match status" value="1"/>
</dbReference>
<dbReference type="CDD" id="cd04077">
    <property type="entry name" value="Peptidases_S8_PCSK9_ProteinaseK_like"/>
    <property type="match status" value="1"/>
</dbReference>
<dbReference type="InterPro" id="IPR010259">
    <property type="entry name" value="S8pro/Inhibitor_I9"/>
</dbReference>
<dbReference type="FunFam" id="3.40.50.200:FF:000007">
    <property type="entry name" value="Subtilisin-like serine protease"/>
    <property type="match status" value="1"/>
</dbReference>
<keyword evidence="3 5" id="KW-0378">Hydrolase</keyword>
<dbReference type="KEGG" id="ndi:NDAI_0I00560"/>